<proteinExistence type="predicted"/>
<dbReference type="AlphaFoldDB" id="A0A1H3XWV2"/>
<accession>A0A1H3XWV2</accession>
<feature type="domain" description="Uracil-DNA glycosylase-like" evidence="1">
    <location>
        <begin position="136"/>
        <end position="237"/>
    </location>
</feature>
<evidence type="ECO:0000313" key="2">
    <source>
        <dbReference type="EMBL" id="SEA03937.1"/>
    </source>
</evidence>
<gene>
    <name evidence="2" type="ORF">SAMN05216462_0408</name>
</gene>
<organism evidence="2 3">
    <name type="scientific">Xylanibacter ruminicola</name>
    <name type="common">Prevotella ruminicola</name>
    <dbReference type="NCBI Taxonomy" id="839"/>
    <lineage>
        <taxon>Bacteria</taxon>
        <taxon>Pseudomonadati</taxon>
        <taxon>Bacteroidota</taxon>
        <taxon>Bacteroidia</taxon>
        <taxon>Bacteroidales</taxon>
        <taxon>Prevotellaceae</taxon>
        <taxon>Xylanibacter</taxon>
    </lineage>
</organism>
<protein>
    <submittedName>
        <fullName evidence="2">Uracil DNA glycosylase superfamily protein</fullName>
    </submittedName>
</protein>
<name>A0A1H3XWV2_XYLRU</name>
<dbReference type="EMBL" id="FNRF01000001">
    <property type="protein sequence ID" value="SEA03937.1"/>
    <property type="molecule type" value="Genomic_DNA"/>
</dbReference>
<evidence type="ECO:0000259" key="1">
    <source>
        <dbReference type="Pfam" id="PF03167"/>
    </source>
</evidence>
<evidence type="ECO:0000313" key="3">
    <source>
        <dbReference type="Proteomes" id="UP000182257"/>
    </source>
</evidence>
<dbReference type="Pfam" id="PF03167">
    <property type="entry name" value="UDG"/>
    <property type="match status" value="1"/>
</dbReference>
<dbReference type="Gene3D" id="3.40.470.10">
    <property type="entry name" value="Uracil-DNA glycosylase-like domain"/>
    <property type="match status" value="1"/>
</dbReference>
<reference evidence="2 3" key="1">
    <citation type="submission" date="2016-10" db="EMBL/GenBank/DDBJ databases">
        <authorList>
            <person name="de Groot N.N."/>
        </authorList>
    </citation>
    <scope>NUCLEOTIDE SEQUENCE [LARGE SCALE GENOMIC DNA]</scope>
    <source>
        <strain evidence="2 3">D31d</strain>
    </source>
</reference>
<sequence>MNKSIEKELESLFTEWHSRMKAKDSTSHFTKDGIVYNSVPIEKNEDAWLSSRNRILFLLKDQNQVGSEKWDEDIREWLIDTEKDKDSHYKTKEANRNIESPFLRNLAFLLWGLSKADHDNPWWYDEVTMHIDEVKEFFNTQPFAIVECKKQPGGGKLEDEELKQHLLNYGDLLQREIEILSPTMIVCTSQYIYDFVIKMYPHDELVSIGKEHNSVRFHTPTGTLIFCSYHPSAFIKTSSDIYDGVMYHYRAFLDYQSKMK</sequence>
<dbReference type="InterPro" id="IPR036895">
    <property type="entry name" value="Uracil-DNA_glycosylase-like_sf"/>
</dbReference>
<dbReference type="SUPFAM" id="SSF52141">
    <property type="entry name" value="Uracil-DNA glycosylase-like"/>
    <property type="match status" value="1"/>
</dbReference>
<dbReference type="Proteomes" id="UP000182257">
    <property type="component" value="Unassembled WGS sequence"/>
</dbReference>
<dbReference type="InterPro" id="IPR005122">
    <property type="entry name" value="Uracil-DNA_glycosylase-like"/>
</dbReference>